<evidence type="ECO:0000256" key="1">
    <source>
        <dbReference type="SAM" id="MobiDB-lite"/>
    </source>
</evidence>
<evidence type="ECO:0000313" key="3">
    <source>
        <dbReference type="Proteomes" id="UP000650467"/>
    </source>
</evidence>
<sequence>MDGVTSYENRYWLQITKRGRGGKAPLSRLVCPDDPKPLEPATQGSTPEVPKPPSSTATSPATPSSYVSALEAKVNYVDNDRLNGCVVSSPQEAMAILTRNQQAGPATVPWIRKPRVRCFIGDAFNADTFLDHHSDAMYALYCDVTTLLQKNMVHTEPSYVDFADSVISSLVVTRADADDGLYAGNPYAPDEDLPLEMMHGA</sequence>
<accession>A0A835VTH4</accession>
<name>A0A835VTH4_CHLIN</name>
<gene>
    <name evidence="2" type="ORF">HXX76_014092</name>
</gene>
<comment type="caution">
    <text evidence="2">The sequence shown here is derived from an EMBL/GenBank/DDBJ whole genome shotgun (WGS) entry which is preliminary data.</text>
</comment>
<reference evidence="2" key="1">
    <citation type="journal article" date="2020" name="bioRxiv">
        <title>Comparative genomics of Chlamydomonas.</title>
        <authorList>
            <person name="Craig R.J."/>
            <person name="Hasan A.R."/>
            <person name="Ness R.W."/>
            <person name="Keightley P.D."/>
        </authorList>
    </citation>
    <scope>NUCLEOTIDE SEQUENCE</scope>
    <source>
        <strain evidence="2">SAG 7.73</strain>
    </source>
</reference>
<protein>
    <submittedName>
        <fullName evidence="2">Uncharacterized protein</fullName>
    </submittedName>
</protein>
<proteinExistence type="predicted"/>
<keyword evidence="3" id="KW-1185">Reference proteome</keyword>
<feature type="region of interest" description="Disordered" evidence="1">
    <location>
        <begin position="19"/>
        <end position="64"/>
    </location>
</feature>
<evidence type="ECO:0000313" key="2">
    <source>
        <dbReference type="EMBL" id="KAG2424934.1"/>
    </source>
</evidence>
<organism evidence="2 3">
    <name type="scientific">Chlamydomonas incerta</name>
    <dbReference type="NCBI Taxonomy" id="51695"/>
    <lineage>
        <taxon>Eukaryota</taxon>
        <taxon>Viridiplantae</taxon>
        <taxon>Chlorophyta</taxon>
        <taxon>core chlorophytes</taxon>
        <taxon>Chlorophyceae</taxon>
        <taxon>CS clade</taxon>
        <taxon>Chlamydomonadales</taxon>
        <taxon>Chlamydomonadaceae</taxon>
        <taxon>Chlamydomonas</taxon>
    </lineage>
</organism>
<feature type="compositionally biased region" description="Low complexity" evidence="1">
    <location>
        <begin position="54"/>
        <end position="64"/>
    </location>
</feature>
<dbReference type="EMBL" id="JAEHOC010000060">
    <property type="protein sequence ID" value="KAG2424934.1"/>
    <property type="molecule type" value="Genomic_DNA"/>
</dbReference>
<dbReference type="Proteomes" id="UP000650467">
    <property type="component" value="Unassembled WGS sequence"/>
</dbReference>
<dbReference type="AlphaFoldDB" id="A0A835VTH4"/>